<dbReference type="Proteomes" id="UP000649617">
    <property type="component" value="Unassembled WGS sequence"/>
</dbReference>
<evidence type="ECO:0000313" key="1">
    <source>
        <dbReference type="EMBL" id="CAE7363501.1"/>
    </source>
</evidence>
<dbReference type="AlphaFoldDB" id="A0A812PSK0"/>
<feature type="non-terminal residue" evidence="1">
    <location>
        <position position="1"/>
    </location>
</feature>
<proteinExistence type="predicted"/>
<name>A0A812PSK0_SYMPI</name>
<organism evidence="1 2">
    <name type="scientific">Symbiodinium pilosum</name>
    <name type="common">Dinoflagellate</name>
    <dbReference type="NCBI Taxonomy" id="2952"/>
    <lineage>
        <taxon>Eukaryota</taxon>
        <taxon>Sar</taxon>
        <taxon>Alveolata</taxon>
        <taxon>Dinophyceae</taxon>
        <taxon>Suessiales</taxon>
        <taxon>Symbiodiniaceae</taxon>
        <taxon>Symbiodinium</taxon>
    </lineage>
</organism>
<evidence type="ECO:0000313" key="2">
    <source>
        <dbReference type="Proteomes" id="UP000649617"/>
    </source>
</evidence>
<gene>
    <name evidence="1" type="ORF">SPIL2461_LOCUS8738</name>
</gene>
<feature type="non-terminal residue" evidence="1">
    <location>
        <position position="54"/>
    </location>
</feature>
<keyword evidence="2" id="KW-1185">Reference proteome</keyword>
<protein>
    <submittedName>
        <fullName evidence="1">Uncharacterized protein</fullName>
    </submittedName>
</protein>
<dbReference type="EMBL" id="CAJNIZ010014566">
    <property type="protein sequence ID" value="CAE7363501.1"/>
    <property type="molecule type" value="Genomic_DNA"/>
</dbReference>
<comment type="caution">
    <text evidence="1">The sequence shown here is derived from an EMBL/GenBank/DDBJ whole genome shotgun (WGS) entry which is preliminary data.</text>
</comment>
<accession>A0A812PSK0</accession>
<sequence>RGGCRCQRRLRFLVACGTGHACEEALQAQVQGSVREALHRGRGTFAVGDCGEGD</sequence>
<reference evidence="1" key="1">
    <citation type="submission" date="2021-02" db="EMBL/GenBank/DDBJ databases">
        <authorList>
            <person name="Dougan E. K."/>
            <person name="Rhodes N."/>
            <person name="Thang M."/>
            <person name="Chan C."/>
        </authorList>
    </citation>
    <scope>NUCLEOTIDE SEQUENCE</scope>
</reference>